<dbReference type="AlphaFoldDB" id="A0A839QF77"/>
<proteinExistence type="predicted"/>
<protein>
    <submittedName>
        <fullName evidence="1">Uncharacterized protein</fullName>
    </submittedName>
</protein>
<evidence type="ECO:0000313" key="2">
    <source>
        <dbReference type="Proteomes" id="UP000523000"/>
    </source>
</evidence>
<dbReference type="RefSeq" id="WP_183510135.1">
    <property type="nucleotide sequence ID" value="NZ_BAABGK010000036.1"/>
</dbReference>
<evidence type="ECO:0000313" key="1">
    <source>
        <dbReference type="EMBL" id="MBB2994799.1"/>
    </source>
</evidence>
<dbReference type="EMBL" id="JACHVS010000001">
    <property type="protein sequence ID" value="MBB2994799.1"/>
    <property type="molecule type" value="Genomic_DNA"/>
</dbReference>
<comment type="caution">
    <text evidence="1">The sequence shown here is derived from an EMBL/GenBank/DDBJ whole genome shotgun (WGS) entry which is preliminary data.</text>
</comment>
<gene>
    <name evidence="1" type="ORF">E9229_000990</name>
</gene>
<reference evidence="1 2" key="1">
    <citation type="submission" date="2020-08" db="EMBL/GenBank/DDBJ databases">
        <title>Sequencing the genomes of 1000 actinobacteria strains.</title>
        <authorList>
            <person name="Klenk H.-P."/>
        </authorList>
    </citation>
    <scope>NUCLEOTIDE SEQUENCE [LARGE SCALE GENOMIC DNA]</scope>
    <source>
        <strain evidence="1 2">DSM 22826</strain>
    </source>
</reference>
<accession>A0A839QF77</accession>
<sequence length="95" mass="10391">MLESIAEDMMIRLAAARGSVMRGREQLAVVLALRWESPAGQAFNRRSGELHLQLLDLDARMGSAQIQLAAARADLLELEAAILAQSAAPVYPFMR</sequence>
<keyword evidence="2" id="KW-1185">Reference proteome</keyword>
<organism evidence="1 2">
    <name type="scientific">Paeniglutamicibacter cryotolerans</name>
    <dbReference type="NCBI Taxonomy" id="670079"/>
    <lineage>
        <taxon>Bacteria</taxon>
        <taxon>Bacillati</taxon>
        <taxon>Actinomycetota</taxon>
        <taxon>Actinomycetes</taxon>
        <taxon>Micrococcales</taxon>
        <taxon>Micrococcaceae</taxon>
        <taxon>Paeniglutamicibacter</taxon>
    </lineage>
</organism>
<name>A0A839QF77_9MICC</name>
<dbReference type="Proteomes" id="UP000523000">
    <property type="component" value="Unassembled WGS sequence"/>
</dbReference>